<organism evidence="3 4">
    <name type="scientific">Agrobacterium vitis</name>
    <name type="common">Rhizobium vitis</name>
    <dbReference type="NCBI Taxonomy" id="373"/>
    <lineage>
        <taxon>Bacteria</taxon>
        <taxon>Pseudomonadati</taxon>
        <taxon>Pseudomonadota</taxon>
        <taxon>Alphaproteobacteria</taxon>
        <taxon>Hyphomicrobiales</taxon>
        <taxon>Rhizobiaceae</taxon>
        <taxon>Rhizobium/Agrobacterium group</taxon>
        <taxon>Agrobacterium</taxon>
    </lineage>
</organism>
<proteinExistence type="predicted"/>
<dbReference type="Proteomes" id="UP000655037">
    <property type="component" value="Unassembled WGS sequence"/>
</dbReference>
<dbReference type="PANTHER" id="PTHR36195">
    <property type="entry name" value="DOMAIN PROTEIN, PUTATIVE (AFU_ORTHOLOGUE AFUA_5G01990)-RELATED-RELATED"/>
    <property type="match status" value="1"/>
</dbReference>
<geneLocation type="plasmid" evidence="3">
    <name>unnamed3</name>
</geneLocation>
<gene>
    <name evidence="3" type="ORF">IEI95_009500</name>
</gene>
<dbReference type="RefSeq" id="WP_194416349.1">
    <property type="nucleotide sequence ID" value="NZ_JACXXJ020000004.1"/>
</dbReference>
<dbReference type="GO" id="GO:0004096">
    <property type="term" value="F:catalase activity"/>
    <property type="evidence" value="ECO:0007669"/>
    <property type="project" value="InterPro"/>
</dbReference>
<dbReference type="CDD" id="cd08152">
    <property type="entry name" value="y4iL_like"/>
    <property type="match status" value="1"/>
</dbReference>
<feature type="domain" description="Catalase core" evidence="2">
    <location>
        <begin position="47"/>
        <end position="291"/>
    </location>
</feature>
<dbReference type="GO" id="GO:0006979">
    <property type="term" value="P:response to oxidative stress"/>
    <property type="evidence" value="ECO:0007669"/>
    <property type="project" value="InterPro"/>
</dbReference>
<name>A0AAE2R9S9_AGRVI</name>
<dbReference type="InterPro" id="IPR018028">
    <property type="entry name" value="Catalase"/>
</dbReference>
<dbReference type="Pfam" id="PF00199">
    <property type="entry name" value="Catalase"/>
    <property type="match status" value="1"/>
</dbReference>
<comment type="caution">
    <text evidence="3">The sequence shown here is derived from an EMBL/GenBank/DDBJ whole genome shotgun (WGS) entry which is preliminary data.</text>
</comment>
<dbReference type="EMBL" id="JACXXJ020000004">
    <property type="protein sequence ID" value="MBF2714458.1"/>
    <property type="molecule type" value="Genomic_DNA"/>
</dbReference>
<sequence>MTAPTPVRYSPDLETVKPGEQETVSALINQFDIILEKTAGDYGHAVRSVHAKAHGILEATMIVRDGLPAELAQGLFAKAGEYPVYMRLSTNAGDILPDAIALPRGLAIKVVGVEGPRLPDANGDTQDFVMVNGPVFQAPNPEKFLSSLKLLARTTDKMEGTKAVLSSVLQTVNKGLEAVGISSSTIQSLGGAPNVDPLGETYFSVTPFRYGDYIAKFRLKPVSPDLTKRNGTEIDVSVREDAIRETVQAEMQDTHGEWEFQVQLCRDVDAQPIEDPTVEWTEDEAPFVTVAIVTSMPQDSWSDTKVQKVDEEMRFSVWTGLADHQPLGGINRVRKDTYQHSAEFRAKFNGCPFHEPRQ</sequence>
<accession>A0AAE2R9S9</accession>
<dbReference type="PROSITE" id="PS51402">
    <property type="entry name" value="CATALASE_3"/>
    <property type="match status" value="1"/>
</dbReference>
<dbReference type="InterPro" id="IPR020835">
    <property type="entry name" value="Catalase_sf"/>
</dbReference>
<dbReference type="EC" id="1.11.1.6" evidence="1"/>
<reference evidence="3" key="1">
    <citation type="submission" date="2020-11" db="EMBL/GenBank/DDBJ databases">
        <title>Agrobacterium vitis strain K377 genome.</title>
        <authorList>
            <person name="Xi H."/>
        </authorList>
    </citation>
    <scope>NUCLEOTIDE SEQUENCE</scope>
    <source>
        <strain evidence="3">K377</strain>
        <plasmid evidence="3">unnamed3</plasmid>
    </source>
</reference>
<protein>
    <recommendedName>
        <fullName evidence="1">catalase</fullName>
        <ecNumber evidence="1">1.11.1.6</ecNumber>
    </recommendedName>
</protein>
<evidence type="ECO:0000313" key="3">
    <source>
        <dbReference type="EMBL" id="MBF2714458.1"/>
    </source>
</evidence>
<evidence type="ECO:0000313" key="4">
    <source>
        <dbReference type="Proteomes" id="UP000655037"/>
    </source>
</evidence>
<evidence type="ECO:0000259" key="2">
    <source>
        <dbReference type="Pfam" id="PF00199"/>
    </source>
</evidence>
<evidence type="ECO:0000256" key="1">
    <source>
        <dbReference type="ARBA" id="ARBA00012314"/>
    </source>
</evidence>
<dbReference type="SUPFAM" id="SSF56634">
    <property type="entry name" value="Heme-dependent catalase-like"/>
    <property type="match status" value="1"/>
</dbReference>
<dbReference type="GO" id="GO:0020037">
    <property type="term" value="F:heme binding"/>
    <property type="evidence" value="ECO:0007669"/>
    <property type="project" value="InterPro"/>
</dbReference>
<dbReference type="AlphaFoldDB" id="A0AAE2R9S9"/>
<dbReference type="PANTHER" id="PTHR36195:SF4">
    <property type="entry name" value="DOMAIN PROTEIN, PUTATIVE (AFU_ORTHOLOGUE AFUA_5G01990)-RELATED"/>
    <property type="match status" value="1"/>
</dbReference>
<dbReference type="Gene3D" id="2.40.180.10">
    <property type="entry name" value="Catalase core domain"/>
    <property type="match status" value="1"/>
</dbReference>
<dbReference type="InterPro" id="IPR011614">
    <property type="entry name" value="Catalase_core"/>
</dbReference>
<keyword evidence="3" id="KW-0614">Plasmid</keyword>